<comment type="caution">
    <text evidence="6">The sequence shown here is derived from an EMBL/GenBank/DDBJ whole genome shotgun (WGS) entry which is preliminary data.</text>
</comment>
<protein>
    <submittedName>
        <fullName evidence="6">LysR family transcriptional regulator</fullName>
    </submittedName>
</protein>
<reference evidence="7" key="1">
    <citation type="journal article" date="2019" name="Int. J. Syst. Evol. Microbiol.">
        <title>The Global Catalogue of Microorganisms (GCM) 10K type strain sequencing project: providing services to taxonomists for standard genome sequencing and annotation.</title>
        <authorList>
            <consortium name="The Broad Institute Genomics Platform"/>
            <consortium name="The Broad Institute Genome Sequencing Center for Infectious Disease"/>
            <person name="Wu L."/>
            <person name="Ma J."/>
        </authorList>
    </citation>
    <scope>NUCLEOTIDE SEQUENCE [LARGE SCALE GENOMIC DNA]</scope>
    <source>
        <strain evidence="7">CCM 8980</strain>
    </source>
</reference>
<evidence type="ECO:0000256" key="2">
    <source>
        <dbReference type="ARBA" id="ARBA00023015"/>
    </source>
</evidence>
<dbReference type="Gene3D" id="3.40.190.290">
    <property type="match status" value="1"/>
</dbReference>
<keyword evidence="3" id="KW-0238">DNA-binding</keyword>
<dbReference type="InterPro" id="IPR000847">
    <property type="entry name" value="LysR_HTH_N"/>
</dbReference>
<evidence type="ECO:0000256" key="4">
    <source>
        <dbReference type="ARBA" id="ARBA00023163"/>
    </source>
</evidence>
<dbReference type="SUPFAM" id="SSF46785">
    <property type="entry name" value="Winged helix' DNA-binding domain"/>
    <property type="match status" value="1"/>
</dbReference>
<keyword evidence="7" id="KW-1185">Reference proteome</keyword>
<dbReference type="PROSITE" id="PS50931">
    <property type="entry name" value="HTH_LYSR"/>
    <property type="match status" value="1"/>
</dbReference>
<evidence type="ECO:0000313" key="7">
    <source>
        <dbReference type="Proteomes" id="UP001597196"/>
    </source>
</evidence>
<gene>
    <name evidence="6" type="ORF">ACFQ4P_04890</name>
</gene>
<dbReference type="EMBL" id="JBHTOC010000006">
    <property type="protein sequence ID" value="MFD1429582.1"/>
    <property type="molecule type" value="Genomic_DNA"/>
</dbReference>
<evidence type="ECO:0000256" key="1">
    <source>
        <dbReference type="ARBA" id="ARBA00009437"/>
    </source>
</evidence>
<sequence>MELRKLESFIAVANTLNYTEAANQLFTTQATISKHILSLEEELGVVLIDRTHRHVKLTAAGRASLPYARQMIEAQHQLKTALASQQLQAGMTLLVRGIPTISSYQAFNIVTTFSNQHSDIDLNFAEAEANTLVPALKNGHADIVFLRLFDSQPIQGLTVLVESSDRFVVVMPKTHSLAKRKSLQIAALADQTLLQLNESTNLSAPVFDLFKEAGIAPRIRYSGQRIDLILEMIERGMGLSVMMGHSFDLHAYPELTTVPLTPVRYSHLAFAKLQNHHTPAADLFWAYATQALAAVNHSNSASID</sequence>
<dbReference type="InterPro" id="IPR036390">
    <property type="entry name" value="WH_DNA-bd_sf"/>
</dbReference>
<evidence type="ECO:0000259" key="5">
    <source>
        <dbReference type="PROSITE" id="PS50931"/>
    </source>
</evidence>
<feature type="domain" description="HTH lysR-type" evidence="5">
    <location>
        <begin position="1"/>
        <end position="58"/>
    </location>
</feature>
<keyword evidence="2" id="KW-0805">Transcription regulation</keyword>
<dbReference type="RefSeq" id="WP_203626786.1">
    <property type="nucleotide sequence ID" value="NZ_BOLQ01000008.1"/>
</dbReference>
<keyword evidence="4" id="KW-0804">Transcription</keyword>
<dbReference type="PRINTS" id="PR00039">
    <property type="entry name" value="HTHLYSR"/>
</dbReference>
<dbReference type="Proteomes" id="UP001597196">
    <property type="component" value="Unassembled WGS sequence"/>
</dbReference>
<dbReference type="PANTHER" id="PTHR30346">
    <property type="entry name" value="TRANSCRIPTIONAL DUAL REGULATOR HCAR-RELATED"/>
    <property type="match status" value="1"/>
</dbReference>
<dbReference type="InterPro" id="IPR036388">
    <property type="entry name" value="WH-like_DNA-bd_sf"/>
</dbReference>
<evidence type="ECO:0000313" key="6">
    <source>
        <dbReference type="EMBL" id="MFD1429582.1"/>
    </source>
</evidence>
<dbReference type="CDD" id="cd05466">
    <property type="entry name" value="PBP2_LTTR_substrate"/>
    <property type="match status" value="1"/>
</dbReference>
<dbReference type="Gene3D" id="1.10.10.10">
    <property type="entry name" value="Winged helix-like DNA-binding domain superfamily/Winged helix DNA-binding domain"/>
    <property type="match status" value="1"/>
</dbReference>
<accession>A0ABW4CFK5</accession>
<dbReference type="InterPro" id="IPR005119">
    <property type="entry name" value="LysR_subst-bd"/>
</dbReference>
<dbReference type="Pfam" id="PF00126">
    <property type="entry name" value="HTH_1"/>
    <property type="match status" value="1"/>
</dbReference>
<evidence type="ECO:0000256" key="3">
    <source>
        <dbReference type="ARBA" id="ARBA00023125"/>
    </source>
</evidence>
<dbReference type="Pfam" id="PF03466">
    <property type="entry name" value="LysR_substrate"/>
    <property type="match status" value="1"/>
</dbReference>
<dbReference type="SUPFAM" id="SSF53850">
    <property type="entry name" value="Periplasmic binding protein-like II"/>
    <property type="match status" value="1"/>
</dbReference>
<proteinExistence type="inferred from homology"/>
<dbReference type="PANTHER" id="PTHR30346:SF0">
    <property type="entry name" value="HCA OPERON TRANSCRIPTIONAL ACTIVATOR HCAR"/>
    <property type="match status" value="1"/>
</dbReference>
<name>A0ABW4CFK5_9LACO</name>
<comment type="similarity">
    <text evidence="1">Belongs to the LysR transcriptional regulatory family.</text>
</comment>
<organism evidence="6 7">
    <name type="scientific">Lacticaseibacillus mingshuiensis</name>
    <dbReference type="NCBI Taxonomy" id="2799574"/>
    <lineage>
        <taxon>Bacteria</taxon>
        <taxon>Bacillati</taxon>
        <taxon>Bacillota</taxon>
        <taxon>Bacilli</taxon>
        <taxon>Lactobacillales</taxon>
        <taxon>Lactobacillaceae</taxon>
        <taxon>Lacticaseibacillus</taxon>
    </lineage>
</organism>